<dbReference type="Pfam" id="PF22599">
    <property type="entry name" value="SecDF_P1_head"/>
    <property type="match status" value="1"/>
</dbReference>
<dbReference type="GO" id="GO:0065002">
    <property type="term" value="P:intracellular protein transmembrane transport"/>
    <property type="evidence" value="ECO:0007669"/>
    <property type="project" value="UniProtKB-UniRule"/>
</dbReference>
<evidence type="ECO:0000256" key="4">
    <source>
        <dbReference type="ARBA" id="ARBA00022692"/>
    </source>
</evidence>
<reference evidence="13 14" key="1">
    <citation type="journal article" date="2016" name="Nat. Commun.">
        <title>Thousands of microbial genomes shed light on interconnected biogeochemical processes in an aquifer system.</title>
        <authorList>
            <person name="Anantharaman K."/>
            <person name="Brown C.T."/>
            <person name="Hug L.A."/>
            <person name="Sharon I."/>
            <person name="Castelle C.J."/>
            <person name="Probst A.J."/>
            <person name="Thomas B.C."/>
            <person name="Singh A."/>
            <person name="Wilkins M.J."/>
            <person name="Karaoz U."/>
            <person name="Brodie E.L."/>
            <person name="Williams K.H."/>
            <person name="Hubbard S.S."/>
            <person name="Banfield J.F."/>
        </authorList>
    </citation>
    <scope>NUCLEOTIDE SEQUENCE [LARGE SCALE GENOMIC DNA]</scope>
</reference>
<dbReference type="AlphaFoldDB" id="A0A1G2LSD7"/>
<dbReference type="NCBIfam" id="TIGR00916">
    <property type="entry name" value="2A0604s01"/>
    <property type="match status" value="1"/>
</dbReference>
<dbReference type="InterPro" id="IPR005791">
    <property type="entry name" value="SecD"/>
</dbReference>
<dbReference type="GO" id="GO:0015450">
    <property type="term" value="F:protein-transporting ATPase activity"/>
    <property type="evidence" value="ECO:0007669"/>
    <property type="project" value="InterPro"/>
</dbReference>
<keyword evidence="7 9" id="KW-0811">Translocation</keyword>
<dbReference type="Gene3D" id="1.20.1640.10">
    <property type="entry name" value="Multidrug efflux transporter AcrB transmembrane domain"/>
    <property type="match status" value="1"/>
</dbReference>
<evidence type="ECO:0000256" key="5">
    <source>
        <dbReference type="ARBA" id="ARBA00022927"/>
    </source>
</evidence>
<evidence type="ECO:0000256" key="6">
    <source>
        <dbReference type="ARBA" id="ARBA00022989"/>
    </source>
</evidence>
<keyword evidence="3 9" id="KW-1003">Cell membrane</keyword>
<dbReference type="NCBIfam" id="TIGR01129">
    <property type="entry name" value="secD"/>
    <property type="match status" value="1"/>
</dbReference>
<organism evidence="13 14">
    <name type="scientific">Candidatus Tagabacteria bacterium RIFCSPLOWO2_01_FULL_39_11</name>
    <dbReference type="NCBI Taxonomy" id="1802295"/>
    <lineage>
        <taxon>Bacteria</taxon>
        <taxon>Candidatus Tagaibacteriota</taxon>
    </lineage>
</organism>
<comment type="caution">
    <text evidence="9">Lacks conserved residue(s) required for the propagation of feature annotation.</text>
</comment>
<evidence type="ECO:0000256" key="8">
    <source>
        <dbReference type="ARBA" id="ARBA00023136"/>
    </source>
</evidence>
<dbReference type="SUPFAM" id="SSF82866">
    <property type="entry name" value="Multidrug efflux transporter AcrB transmembrane domain"/>
    <property type="match status" value="1"/>
</dbReference>
<dbReference type="HAMAP" id="MF_01463_B">
    <property type="entry name" value="SecD_B"/>
    <property type="match status" value="1"/>
</dbReference>
<feature type="transmembrane region" description="Helical" evidence="9">
    <location>
        <begin position="289"/>
        <end position="307"/>
    </location>
</feature>
<dbReference type="Proteomes" id="UP000178302">
    <property type="component" value="Unassembled WGS sequence"/>
</dbReference>
<sequence length="356" mass="39117">MTEPVVQIEERSGEERLIIELAGISDIKEAIKLIGETPYLEFRSERPETERDAILGAQENGERLSDDPYFIPTHLTGRFLKKATLDFDQTTFEPTVLLEFSKEGEDLFSQITKENIGKRIAIYLDGSPISAPVVREEITSGKAQITGQFTPKDAKTLVGRLNSGALPLPIELISQQTVGASLGENSLEKGIKAGIFGIALVMIFLVFWYRLPGFIAVLALGLYTAIILSVFKLVPVTLTAAGIAGFILSIGMAVDANILIFERFKEEKRLGKDLQNALREGFSRAWPSIRDSNISSLITSVILYWFGSSLIKGFALTLGIGVLISMFSAITVTRTFLLALGISEGKRIVNFLFGYK</sequence>
<dbReference type="Pfam" id="PF02355">
    <property type="entry name" value="SecD_SecF_C"/>
    <property type="match status" value="1"/>
</dbReference>
<feature type="domain" description="Protein export membrane protein SecD/SecF C-terminal" evidence="10">
    <location>
        <begin position="170"/>
        <end position="340"/>
    </location>
</feature>
<dbReference type="Gene3D" id="3.30.1360.200">
    <property type="match status" value="1"/>
</dbReference>
<comment type="similarity">
    <text evidence="9">Belongs to the SecD/SecF family. SecD subfamily.</text>
</comment>
<dbReference type="PRINTS" id="PR00702">
    <property type="entry name" value="ACRIFLAVINRP"/>
</dbReference>
<feature type="domain" description="Protein translocase subunit SecDF P1" evidence="11">
    <location>
        <begin position="2"/>
        <end position="45"/>
    </location>
</feature>
<evidence type="ECO:0000259" key="10">
    <source>
        <dbReference type="Pfam" id="PF02355"/>
    </source>
</evidence>
<protein>
    <recommendedName>
        <fullName evidence="9">Protein translocase subunit SecD</fullName>
    </recommendedName>
</protein>
<gene>
    <name evidence="9" type="primary">secD</name>
    <name evidence="13" type="ORF">A2909_01190</name>
</gene>
<evidence type="ECO:0000259" key="12">
    <source>
        <dbReference type="Pfam" id="PF22599"/>
    </source>
</evidence>
<dbReference type="FunFam" id="1.20.1640.10:FF:000004">
    <property type="entry name" value="Protein translocase subunit SecD"/>
    <property type="match status" value="1"/>
</dbReference>
<evidence type="ECO:0000256" key="7">
    <source>
        <dbReference type="ARBA" id="ARBA00023010"/>
    </source>
</evidence>
<dbReference type="Pfam" id="PF21760">
    <property type="entry name" value="SecD_1st"/>
    <property type="match status" value="1"/>
</dbReference>
<keyword evidence="8 9" id="KW-0472">Membrane</keyword>
<dbReference type="InterPro" id="IPR048634">
    <property type="entry name" value="SecD_SecF_C"/>
</dbReference>
<comment type="caution">
    <text evidence="13">The sequence shown here is derived from an EMBL/GenBank/DDBJ whole genome shotgun (WGS) entry which is preliminary data.</text>
</comment>
<keyword evidence="2 9" id="KW-0813">Transport</keyword>
<feature type="domain" description="SecDF P1 head subdomain" evidence="12">
    <location>
        <begin position="74"/>
        <end position="167"/>
    </location>
</feature>
<dbReference type="InterPro" id="IPR048631">
    <property type="entry name" value="SecD_1st"/>
</dbReference>
<feature type="transmembrane region" description="Helical" evidence="9">
    <location>
        <begin position="240"/>
        <end position="261"/>
    </location>
</feature>
<dbReference type="InterPro" id="IPR055344">
    <property type="entry name" value="SecD_SecF_C_bact"/>
</dbReference>
<accession>A0A1G2LSD7</accession>
<evidence type="ECO:0000256" key="2">
    <source>
        <dbReference type="ARBA" id="ARBA00022448"/>
    </source>
</evidence>
<feature type="transmembrane region" description="Helical" evidence="9">
    <location>
        <begin position="313"/>
        <end position="337"/>
    </location>
</feature>
<evidence type="ECO:0000256" key="3">
    <source>
        <dbReference type="ARBA" id="ARBA00022475"/>
    </source>
</evidence>
<comment type="function">
    <text evidence="9">Part of the Sec protein translocase complex. Interacts with the SecYEG preprotein conducting channel. SecDF uses the proton motive force (PMF) to complete protein translocation after the ATP-dependent function of SecA.</text>
</comment>
<keyword evidence="6 9" id="KW-1133">Transmembrane helix</keyword>
<dbReference type="GO" id="GO:0043952">
    <property type="term" value="P:protein transport by the Sec complex"/>
    <property type="evidence" value="ECO:0007669"/>
    <property type="project" value="UniProtKB-UniRule"/>
</dbReference>
<evidence type="ECO:0000313" key="13">
    <source>
        <dbReference type="EMBL" id="OHA14414.1"/>
    </source>
</evidence>
<evidence type="ECO:0000256" key="9">
    <source>
        <dbReference type="HAMAP-Rule" id="MF_01463"/>
    </source>
</evidence>
<proteinExistence type="inferred from homology"/>
<dbReference type="PANTHER" id="PTHR30081">
    <property type="entry name" value="PROTEIN-EXPORT MEMBRANE PROTEIN SEC"/>
    <property type="match status" value="1"/>
</dbReference>
<dbReference type="PANTHER" id="PTHR30081:SF1">
    <property type="entry name" value="PROTEIN TRANSLOCASE SUBUNIT SECD"/>
    <property type="match status" value="1"/>
</dbReference>
<evidence type="ECO:0000313" key="14">
    <source>
        <dbReference type="Proteomes" id="UP000178302"/>
    </source>
</evidence>
<dbReference type="InterPro" id="IPR022813">
    <property type="entry name" value="SecD/SecF_arch_bac"/>
</dbReference>
<dbReference type="GO" id="GO:0006605">
    <property type="term" value="P:protein targeting"/>
    <property type="evidence" value="ECO:0007669"/>
    <property type="project" value="UniProtKB-UniRule"/>
</dbReference>
<dbReference type="EMBL" id="MHQZ01000010">
    <property type="protein sequence ID" value="OHA14414.1"/>
    <property type="molecule type" value="Genomic_DNA"/>
</dbReference>
<keyword evidence="5 9" id="KW-0653">Protein transport</keyword>
<dbReference type="InterPro" id="IPR054384">
    <property type="entry name" value="SecDF_P1_head"/>
</dbReference>
<comment type="subunit">
    <text evidence="9">Forms a complex with SecF. Part of the essential Sec protein translocation apparatus which comprises SecA, SecYEG and auxiliary proteins SecDF. Other proteins may also be involved.</text>
</comment>
<dbReference type="GO" id="GO:0005886">
    <property type="term" value="C:plasma membrane"/>
    <property type="evidence" value="ECO:0007669"/>
    <property type="project" value="UniProtKB-SubCell"/>
</dbReference>
<dbReference type="Gene3D" id="3.30.70.3400">
    <property type="match status" value="1"/>
</dbReference>
<name>A0A1G2LSD7_9BACT</name>
<evidence type="ECO:0000259" key="11">
    <source>
        <dbReference type="Pfam" id="PF21760"/>
    </source>
</evidence>
<comment type="subcellular location">
    <subcellularLocation>
        <location evidence="1 9">Cell membrane</location>
        <topology evidence="1 9">Multi-pass membrane protein</topology>
    </subcellularLocation>
</comment>
<feature type="transmembrane region" description="Helical" evidence="9">
    <location>
        <begin position="214"/>
        <end position="234"/>
    </location>
</feature>
<evidence type="ECO:0000256" key="1">
    <source>
        <dbReference type="ARBA" id="ARBA00004651"/>
    </source>
</evidence>
<dbReference type="InterPro" id="IPR001036">
    <property type="entry name" value="Acrflvin-R"/>
</dbReference>
<keyword evidence="4 9" id="KW-0812">Transmembrane</keyword>